<evidence type="ECO:0000256" key="1">
    <source>
        <dbReference type="SAM" id="MobiDB-lite"/>
    </source>
</evidence>
<feature type="compositionally biased region" description="Basic residues" evidence="1">
    <location>
        <begin position="1"/>
        <end position="12"/>
    </location>
</feature>
<gene>
    <name evidence="2" type="ORF">BN869_000010272_1</name>
</gene>
<accession>A0A0B7KAU1</accession>
<name>A0A0B7KAU1_BIOOC</name>
<organism evidence="2">
    <name type="scientific">Bionectria ochroleuca</name>
    <name type="common">Gliocladium roseum</name>
    <dbReference type="NCBI Taxonomy" id="29856"/>
    <lineage>
        <taxon>Eukaryota</taxon>
        <taxon>Fungi</taxon>
        <taxon>Dikarya</taxon>
        <taxon>Ascomycota</taxon>
        <taxon>Pezizomycotina</taxon>
        <taxon>Sordariomycetes</taxon>
        <taxon>Hypocreomycetidae</taxon>
        <taxon>Hypocreales</taxon>
        <taxon>Bionectriaceae</taxon>
        <taxon>Clonostachys</taxon>
    </lineage>
</organism>
<dbReference type="EMBL" id="CDPU01000041">
    <property type="protein sequence ID" value="CEO54214.1"/>
    <property type="molecule type" value="Genomic_DNA"/>
</dbReference>
<dbReference type="AlphaFoldDB" id="A0A0B7KAU1"/>
<evidence type="ECO:0000313" key="2">
    <source>
        <dbReference type="EMBL" id="CEO54214.1"/>
    </source>
</evidence>
<reference evidence="2" key="1">
    <citation type="submission" date="2015-01" db="EMBL/GenBank/DDBJ databases">
        <authorList>
            <person name="Durling Mikael"/>
        </authorList>
    </citation>
    <scope>NUCLEOTIDE SEQUENCE</scope>
</reference>
<proteinExistence type="predicted"/>
<sequence>MMAQVSHHRVLPKRYPPPTMGAVQCSDVDRRYDNEENNHAEEGNVRTQATGIGRILARRE</sequence>
<feature type="region of interest" description="Disordered" evidence="1">
    <location>
        <begin position="1"/>
        <end position="24"/>
    </location>
</feature>
<protein>
    <submittedName>
        <fullName evidence="2">Uncharacterized protein</fullName>
    </submittedName>
</protein>